<accession>A0ABN3GRB9</accession>
<dbReference type="Gene3D" id="3.40.50.1820">
    <property type="entry name" value="alpha/beta hydrolase"/>
    <property type="match status" value="1"/>
</dbReference>
<dbReference type="InterPro" id="IPR050266">
    <property type="entry name" value="AB_hydrolase_sf"/>
</dbReference>
<dbReference type="EMBL" id="BAAARV010000046">
    <property type="protein sequence ID" value="GAA2358988.1"/>
    <property type="molecule type" value="Genomic_DNA"/>
</dbReference>
<comment type="caution">
    <text evidence="2">The sequence shown here is derived from an EMBL/GenBank/DDBJ whole genome shotgun (WGS) entry which is preliminary data.</text>
</comment>
<dbReference type="PANTHER" id="PTHR43798">
    <property type="entry name" value="MONOACYLGLYCEROL LIPASE"/>
    <property type="match status" value="1"/>
</dbReference>
<protein>
    <submittedName>
        <fullName evidence="2">Alpha/beta fold dioxygenase AqdC</fullName>
    </submittedName>
</protein>
<feature type="domain" description="AB hydrolase-1" evidence="1">
    <location>
        <begin position="22"/>
        <end position="255"/>
    </location>
</feature>
<evidence type="ECO:0000313" key="3">
    <source>
        <dbReference type="Proteomes" id="UP001501444"/>
    </source>
</evidence>
<reference evidence="2 3" key="1">
    <citation type="journal article" date="2019" name="Int. J. Syst. Evol. Microbiol.">
        <title>The Global Catalogue of Microorganisms (GCM) 10K type strain sequencing project: providing services to taxonomists for standard genome sequencing and annotation.</title>
        <authorList>
            <consortium name="The Broad Institute Genomics Platform"/>
            <consortium name="The Broad Institute Genome Sequencing Center for Infectious Disease"/>
            <person name="Wu L."/>
            <person name="Ma J."/>
        </authorList>
    </citation>
    <scope>NUCLEOTIDE SEQUENCE [LARGE SCALE GENOMIC DNA]</scope>
    <source>
        <strain evidence="2 3">JCM 3272</strain>
    </source>
</reference>
<evidence type="ECO:0000259" key="1">
    <source>
        <dbReference type="Pfam" id="PF12697"/>
    </source>
</evidence>
<dbReference type="Pfam" id="PF12697">
    <property type="entry name" value="Abhydrolase_6"/>
    <property type="match status" value="1"/>
</dbReference>
<name>A0ABN3GRB9_9ACTN</name>
<keyword evidence="3" id="KW-1185">Reference proteome</keyword>
<keyword evidence="2" id="KW-0223">Dioxygenase</keyword>
<proteinExistence type="predicted"/>
<dbReference type="InterPro" id="IPR000073">
    <property type="entry name" value="AB_hydrolase_1"/>
</dbReference>
<evidence type="ECO:0000313" key="2">
    <source>
        <dbReference type="EMBL" id="GAA2358988.1"/>
    </source>
</evidence>
<gene>
    <name evidence="2" type="primary">aqdC</name>
    <name evidence="2" type="ORF">GCM10010170_053120</name>
</gene>
<dbReference type="GO" id="GO:0051213">
    <property type="term" value="F:dioxygenase activity"/>
    <property type="evidence" value="ECO:0007669"/>
    <property type="project" value="UniProtKB-KW"/>
</dbReference>
<dbReference type="RefSeq" id="WP_344615225.1">
    <property type="nucleotide sequence ID" value="NZ_BAAARV010000046.1"/>
</dbReference>
<organism evidence="2 3">
    <name type="scientific">Dactylosporangium salmoneum</name>
    <dbReference type="NCBI Taxonomy" id="53361"/>
    <lineage>
        <taxon>Bacteria</taxon>
        <taxon>Bacillati</taxon>
        <taxon>Actinomycetota</taxon>
        <taxon>Actinomycetes</taxon>
        <taxon>Micromonosporales</taxon>
        <taxon>Micromonosporaceae</taxon>
        <taxon>Dactylosporangium</taxon>
    </lineage>
</organism>
<dbReference type="InterPro" id="IPR029058">
    <property type="entry name" value="AB_hydrolase_fold"/>
</dbReference>
<sequence length="264" mass="28936">MTADLHPLRVAYDDLGTGGPALLYLPGWCGDRTVFDPLLPLSSRHRRAISLDLRDHGASERTEADFGLTEVVQDAIAVIERAGIQQVVPVGLSHAGWAAIELRRRLGADRVPGIVLLDWMVLGPPPGFLDALAALQQQQAWEQVRSGLFAMWTTGIDVAPLHRYIAGMAEYGFRHWRRAGREISAAFAAEGTPLAALERLDAPCPTLHLYAQPADDAVLAAQQAYAAEHPWFRVHRLAARSHFPAFEVPGEVADAIEDFLCTLR</sequence>
<dbReference type="SUPFAM" id="SSF53474">
    <property type="entry name" value="alpha/beta-Hydrolases"/>
    <property type="match status" value="1"/>
</dbReference>
<dbReference type="Gene3D" id="1.10.210.20">
    <property type="match status" value="1"/>
</dbReference>
<keyword evidence="2" id="KW-0560">Oxidoreductase</keyword>
<dbReference type="Proteomes" id="UP001501444">
    <property type="component" value="Unassembled WGS sequence"/>
</dbReference>